<organism evidence="2 3">
    <name type="scientific">Acidovorax soli</name>
    <dbReference type="NCBI Taxonomy" id="592050"/>
    <lineage>
        <taxon>Bacteria</taxon>
        <taxon>Pseudomonadati</taxon>
        <taxon>Pseudomonadota</taxon>
        <taxon>Betaproteobacteria</taxon>
        <taxon>Burkholderiales</taxon>
        <taxon>Comamonadaceae</taxon>
        <taxon>Acidovorax</taxon>
    </lineage>
</organism>
<gene>
    <name evidence="2" type="ORF">SAMN05421875_14511</name>
</gene>
<dbReference type="RefSeq" id="WP_092701186.1">
    <property type="nucleotide sequence ID" value="NZ_FNQJ01000045.1"/>
</dbReference>
<dbReference type="EMBL" id="FNQJ01000045">
    <property type="protein sequence ID" value="SEA90732.1"/>
    <property type="molecule type" value="Genomic_DNA"/>
</dbReference>
<evidence type="ECO:0000313" key="3">
    <source>
        <dbReference type="Proteomes" id="UP000199002"/>
    </source>
</evidence>
<evidence type="ECO:0000313" key="2">
    <source>
        <dbReference type="EMBL" id="SEA90732.1"/>
    </source>
</evidence>
<dbReference type="GeneID" id="34234187"/>
<dbReference type="AlphaFoldDB" id="A0A1H4F2L6"/>
<evidence type="ECO:0000256" key="1">
    <source>
        <dbReference type="SAM" id="SignalP"/>
    </source>
</evidence>
<dbReference type="Proteomes" id="UP000199002">
    <property type="component" value="Unassembled WGS sequence"/>
</dbReference>
<proteinExistence type="predicted"/>
<keyword evidence="3" id="KW-1185">Reference proteome</keyword>
<sequence>MKKPLLATLAALMGLQAAPALAENYEVNLTRKGSNVYKIDGKDIIIQTRYCYVYAYSEEAIFKTSGYGGEVIFFDSKDKCDVKAVFGLSKQKPGKYVVTVSHEDDDWYEVFGTSSYIKTSSCLSLALGEEAYLTIANSGFGRLRFKDGNDCMVEGVYTKLRL</sequence>
<feature type="signal peptide" evidence="1">
    <location>
        <begin position="1"/>
        <end position="22"/>
    </location>
</feature>
<name>A0A1H4F2L6_9BURK</name>
<dbReference type="STRING" id="592050.SAMN05421875_14511"/>
<keyword evidence="1" id="KW-0732">Signal</keyword>
<protein>
    <submittedName>
        <fullName evidence="2">Uncharacterized protein</fullName>
    </submittedName>
</protein>
<accession>A0A1H4F2L6</accession>
<reference evidence="3" key="1">
    <citation type="submission" date="2016-10" db="EMBL/GenBank/DDBJ databases">
        <authorList>
            <person name="Varghese N."/>
            <person name="Submissions S."/>
        </authorList>
    </citation>
    <scope>NUCLEOTIDE SEQUENCE [LARGE SCALE GENOMIC DNA]</scope>
    <source>
        <strain evidence="3">DSM 25157</strain>
    </source>
</reference>
<feature type="chain" id="PRO_5011604484" evidence="1">
    <location>
        <begin position="23"/>
        <end position="162"/>
    </location>
</feature>